<keyword evidence="9" id="KW-0902">Two-component regulatory system</keyword>
<dbReference type="InterPro" id="IPR050428">
    <property type="entry name" value="TCS_sensor_his_kinase"/>
</dbReference>
<dbReference type="GO" id="GO:0000155">
    <property type="term" value="F:phosphorelay sensor kinase activity"/>
    <property type="evidence" value="ECO:0007669"/>
    <property type="project" value="InterPro"/>
</dbReference>
<dbReference type="SUPFAM" id="SSF55874">
    <property type="entry name" value="ATPase domain of HSP90 chaperone/DNA topoisomerase II/histidine kinase"/>
    <property type="match status" value="1"/>
</dbReference>
<dbReference type="PROSITE" id="PS50885">
    <property type="entry name" value="HAMP"/>
    <property type="match status" value="1"/>
</dbReference>
<evidence type="ECO:0000256" key="1">
    <source>
        <dbReference type="ARBA" id="ARBA00000085"/>
    </source>
</evidence>
<dbReference type="Gene3D" id="1.10.287.130">
    <property type="match status" value="1"/>
</dbReference>
<keyword evidence="5" id="KW-0808">Transferase</keyword>
<evidence type="ECO:0000256" key="4">
    <source>
        <dbReference type="ARBA" id="ARBA00022553"/>
    </source>
</evidence>
<evidence type="ECO:0000259" key="13">
    <source>
        <dbReference type="PROSITE" id="PS50885"/>
    </source>
</evidence>
<comment type="catalytic activity">
    <reaction evidence="1">
        <text>ATP + protein L-histidine = ADP + protein N-phospho-L-histidine.</text>
        <dbReference type="EC" id="2.7.13.3"/>
    </reaction>
</comment>
<keyword evidence="6 11" id="KW-0812">Transmembrane</keyword>
<evidence type="ECO:0000256" key="6">
    <source>
        <dbReference type="ARBA" id="ARBA00022692"/>
    </source>
</evidence>
<dbReference type="RefSeq" id="WP_264076328.1">
    <property type="nucleotide sequence ID" value="NZ_CP076676.1"/>
</dbReference>
<evidence type="ECO:0000256" key="3">
    <source>
        <dbReference type="ARBA" id="ARBA00012438"/>
    </source>
</evidence>
<feature type="domain" description="HAMP" evidence="13">
    <location>
        <begin position="187"/>
        <end position="240"/>
    </location>
</feature>
<dbReference type="InterPro" id="IPR004358">
    <property type="entry name" value="Sig_transdc_His_kin-like_C"/>
</dbReference>
<dbReference type="Pfam" id="PF02518">
    <property type="entry name" value="HATPase_c"/>
    <property type="match status" value="1"/>
</dbReference>
<dbReference type="PROSITE" id="PS50109">
    <property type="entry name" value="HIS_KIN"/>
    <property type="match status" value="1"/>
</dbReference>
<feature type="transmembrane region" description="Helical" evidence="11">
    <location>
        <begin position="12"/>
        <end position="34"/>
    </location>
</feature>
<dbReference type="InterPro" id="IPR036097">
    <property type="entry name" value="HisK_dim/P_sf"/>
</dbReference>
<sequence length="455" mass="49397">MFRRDSLAARILLLHVVALTITAVVLPLILFWLLNREIDRLHSDAMRRQAEVVAEHLSVGSDGQLDLTLPQDLRDVYSAAYGRYAYAVIDGSGQVLFSSNPERKPLLPRRSAERASWFGLVTGSTGLSGDSIERRIGGRTLTIQVVEDLSNGDVIIDDIAANFFHRAGWIVLPILLLLLAFDIVIFRRAIRPLVDASERAAGITPSRTDIRLPMQGIPSEIRPLVSAVNQAFDRLEHGFNEQRRFTADAAHELRTPLAILSARIETLEPKPAGKDLQRNLTAMSRIVSQLLDVAEMDAMRVDPDETVDLVDIATELIETVAPAALAAGKEIGLRGGDHPVLVRGNAEMIRRALRNLVDNAIRHTPPGTEVMIEVDAAGPGVAVRDHGPGIAEADRSMIFQRFWRGDRARSDGAGLGLAIVKAVVDEHGGAIAVADAPGGGALITLTFQKPAVTSR</sequence>
<dbReference type="InterPro" id="IPR003660">
    <property type="entry name" value="HAMP_dom"/>
</dbReference>
<reference evidence="14" key="1">
    <citation type="journal article" date="2022" name="Biol. Control">
        <title>In silico genomic analysis of Rhodopseudomonas palustris strains revealed potential biocontrol agents and crop yield enhancers.</title>
        <authorList>
            <person name="Surachat K."/>
            <person name="Kantachote D."/>
            <person name="Deachamag P."/>
            <person name="Wonglapsuwan M."/>
        </authorList>
    </citation>
    <scope>NUCLEOTIDE SEQUENCE</scope>
    <source>
        <strain evidence="14">TLS06</strain>
    </source>
</reference>
<evidence type="ECO:0000313" key="15">
    <source>
        <dbReference type="Proteomes" id="UP001163166"/>
    </source>
</evidence>
<gene>
    <name evidence="14" type="ORF">KQX62_10310</name>
</gene>
<dbReference type="EMBL" id="CP076676">
    <property type="protein sequence ID" value="UYO41650.1"/>
    <property type="molecule type" value="Genomic_DNA"/>
</dbReference>
<name>A0AAX3E4B1_RHOPL</name>
<evidence type="ECO:0000259" key="12">
    <source>
        <dbReference type="PROSITE" id="PS50109"/>
    </source>
</evidence>
<protein>
    <recommendedName>
        <fullName evidence="3">histidine kinase</fullName>
        <ecNumber evidence="3">2.7.13.3</ecNumber>
    </recommendedName>
</protein>
<dbReference type="GO" id="GO:0005886">
    <property type="term" value="C:plasma membrane"/>
    <property type="evidence" value="ECO:0007669"/>
    <property type="project" value="TreeGrafter"/>
</dbReference>
<dbReference type="InterPro" id="IPR036890">
    <property type="entry name" value="HATPase_C_sf"/>
</dbReference>
<dbReference type="Gene3D" id="3.30.565.10">
    <property type="entry name" value="Histidine kinase-like ATPase, C-terminal domain"/>
    <property type="match status" value="1"/>
</dbReference>
<dbReference type="InterPro" id="IPR005467">
    <property type="entry name" value="His_kinase_dom"/>
</dbReference>
<evidence type="ECO:0000256" key="7">
    <source>
        <dbReference type="ARBA" id="ARBA00022777"/>
    </source>
</evidence>
<comment type="subcellular location">
    <subcellularLocation>
        <location evidence="2">Membrane</location>
        <topology evidence="2">Multi-pass membrane protein</topology>
    </subcellularLocation>
</comment>
<dbReference type="SMART" id="SM00387">
    <property type="entry name" value="HATPase_c"/>
    <property type="match status" value="1"/>
</dbReference>
<keyword evidence="7 14" id="KW-0418">Kinase</keyword>
<evidence type="ECO:0000256" key="5">
    <source>
        <dbReference type="ARBA" id="ARBA00022679"/>
    </source>
</evidence>
<dbReference type="PRINTS" id="PR00344">
    <property type="entry name" value="BCTRLSENSOR"/>
</dbReference>
<feature type="domain" description="Histidine kinase" evidence="12">
    <location>
        <begin position="248"/>
        <end position="451"/>
    </location>
</feature>
<dbReference type="CDD" id="cd00075">
    <property type="entry name" value="HATPase"/>
    <property type="match status" value="1"/>
</dbReference>
<evidence type="ECO:0000256" key="10">
    <source>
        <dbReference type="ARBA" id="ARBA00023136"/>
    </source>
</evidence>
<feature type="transmembrane region" description="Helical" evidence="11">
    <location>
        <begin position="167"/>
        <end position="186"/>
    </location>
</feature>
<evidence type="ECO:0000256" key="8">
    <source>
        <dbReference type="ARBA" id="ARBA00022989"/>
    </source>
</evidence>
<keyword evidence="4" id="KW-0597">Phosphoprotein</keyword>
<dbReference type="SUPFAM" id="SSF47384">
    <property type="entry name" value="Homodimeric domain of signal transducing histidine kinase"/>
    <property type="match status" value="1"/>
</dbReference>
<evidence type="ECO:0000256" key="9">
    <source>
        <dbReference type="ARBA" id="ARBA00023012"/>
    </source>
</evidence>
<organism evidence="14 15">
    <name type="scientific">Rhodopseudomonas palustris</name>
    <dbReference type="NCBI Taxonomy" id="1076"/>
    <lineage>
        <taxon>Bacteria</taxon>
        <taxon>Pseudomonadati</taxon>
        <taxon>Pseudomonadota</taxon>
        <taxon>Alphaproteobacteria</taxon>
        <taxon>Hyphomicrobiales</taxon>
        <taxon>Nitrobacteraceae</taxon>
        <taxon>Rhodopseudomonas</taxon>
    </lineage>
</organism>
<dbReference type="CDD" id="cd00082">
    <property type="entry name" value="HisKA"/>
    <property type="match status" value="1"/>
</dbReference>
<dbReference type="EC" id="2.7.13.3" evidence="3"/>
<dbReference type="PANTHER" id="PTHR45436">
    <property type="entry name" value="SENSOR HISTIDINE KINASE YKOH"/>
    <property type="match status" value="1"/>
</dbReference>
<keyword evidence="8 11" id="KW-1133">Transmembrane helix</keyword>
<dbReference type="Proteomes" id="UP001163166">
    <property type="component" value="Chromosome"/>
</dbReference>
<keyword evidence="10 11" id="KW-0472">Membrane</keyword>
<proteinExistence type="predicted"/>
<evidence type="ECO:0000256" key="11">
    <source>
        <dbReference type="SAM" id="Phobius"/>
    </source>
</evidence>
<accession>A0AAX3E4B1</accession>
<evidence type="ECO:0000256" key="2">
    <source>
        <dbReference type="ARBA" id="ARBA00004141"/>
    </source>
</evidence>
<dbReference type="SMART" id="SM00388">
    <property type="entry name" value="HisKA"/>
    <property type="match status" value="1"/>
</dbReference>
<dbReference type="PANTHER" id="PTHR45436:SF15">
    <property type="entry name" value="SENSOR HISTIDINE KINASE CUSS"/>
    <property type="match status" value="1"/>
</dbReference>
<dbReference type="Pfam" id="PF00512">
    <property type="entry name" value="HisKA"/>
    <property type="match status" value="1"/>
</dbReference>
<dbReference type="InterPro" id="IPR003594">
    <property type="entry name" value="HATPase_dom"/>
</dbReference>
<dbReference type="AlphaFoldDB" id="A0AAX3E4B1"/>
<evidence type="ECO:0000313" key="14">
    <source>
        <dbReference type="EMBL" id="UYO41650.1"/>
    </source>
</evidence>
<dbReference type="InterPro" id="IPR003661">
    <property type="entry name" value="HisK_dim/P_dom"/>
</dbReference>